<dbReference type="Pfam" id="PF00753">
    <property type="entry name" value="Lactamase_B"/>
    <property type="match status" value="2"/>
</dbReference>
<keyword evidence="1" id="KW-0479">Metal-binding</keyword>
<comment type="caution">
    <text evidence="3">The sequence shown here is derived from an EMBL/GenBank/DDBJ whole genome shotgun (WGS) entry which is preliminary data.</text>
</comment>
<dbReference type="EMBL" id="LAZR01058407">
    <property type="protein sequence ID" value="KKK69957.1"/>
    <property type="molecule type" value="Genomic_DNA"/>
</dbReference>
<dbReference type="GO" id="GO:0006749">
    <property type="term" value="P:glutathione metabolic process"/>
    <property type="evidence" value="ECO:0007669"/>
    <property type="project" value="InterPro"/>
</dbReference>
<feature type="non-terminal residue" evidence="3">
    <location>
        <position position="1"/>
    </location>
</feature>
<proteinExistence type="predicted"/>
<evidence type="ECO:0000259" key="2">
    <source>
        <dbReference type="SMART" id="SM00849"/>
    </source>
</evidence>
<dbReference type="SMART" id="SM00849">
    <property type="entry name" value="Lactamase_B"/>
    <property type="match status" value="1"/>
</dbReference>
<reference evidence="3" key="1">
    <citation type="journal article" date="2015" name="Nature">
        <title>Complex archaea that bridge the gap between prokaryotes and eukaryotes.</title>
        <authorList>
            <person name="Spang A."/>
            <person name="Saw J.H."/>
            <person name="Jorgensen S.L."/>
            <person name="Zaremba-Niedzwiedzka K."/>
            <person name="Martijn J."/>
            <person name="Lind A.E."/>
            <person name="van Eijk R."/>
            <person name="Schleper C."/>
            <person name="Guy L."/>
            <person name="Ettema T.J."/>
        </authorList>
    </citation>
    <scope>NUCLEOTIDE SEQUENCE</scope>
</reference>
<dbReference type="InterPro" id="IPR036866">
    <property type="entry name" value="RibonucZ/Hydroxyglut_hydro"/>
</dbReference>
<dbReference type="CDD" id="cd07724">
    <property type="entry name" value="POD-like_MBL-fold"/>
    <property type="match status" value="1"/>
</dbReference>
<dbReference type="GO" id="GO:0070813">
    <property type="term" value="P:hydrogen sulfide metabolic process"/>
    <property type="evidence" value="ECO:0007669"/>
    <property type="project" value="TreeGrafter"/>
</dbReference>
<evidence type="ECO:0000256" key="1">
    <source>
        <dbReference type="ARBA" id="ARBA00022723"/>
    </source>
</evidence>
<dbReference type="AlphaFoldDB" id="A0A0F8XLL8"/>
<dbReference type="PANTHER" id="PTHR43084">
    <property type="entry name" value="PERSULFIDE DIOXYGENASE ETHE1"/>
    <property type="match status" value="1"/>
</dbReference>
<protein>
    <recommendedName>
        <fullName evidence="2">Metallo-beta-lactamase domain-containing protein</fullName>
    </recommendedName>
</protein>
<dbReference type="Gene3D" id="3.60.15.10">
    <property type="entry name" value="Ribonuclease Z/Hydroxyacylglutathione hydrolase-like"/>
    <property type="match status" value="1"/>
</dbReference>
<dbReference type="SUPFAM" id="SSF56281">
    <property type="entry name" value="Metallo-hydrolase/oxidoreductase"/>
    <property type="match status" value="1"/>
</dbReference>
<dbReference type="InterPro" id="IPR044528">
    <property type="entry name" value="POD-like_MBL-fold"/>
</dbReference>
<feature type="domain" description="Metallo-beta-lactamase" evidence="2">
    <location>
        <begin position="95"/>
        <end position="291"/>
    </location>
</feature>
<dbReference type="InterPro" id="IPR001279">
    <property type="entry name" value="Metallo-B-lactamas"/>
</dbReference>
<organism evidence="3">
    <name type="scientific">marine sediment metagenome</name>
    <dbReference type="NCBI Taxonomy" id="412755"/>
    <lineage>
        <taxon>unclassified sequences</taxon>
        <taxon>metagenomes</taxon>
        <taxon>ecological metagenomes</taxon>
    </lineage>
</organism>
<gene>
    <name evidence="3" type="ORF">LCGC14_2928840</name>
</gene>
<dbReference type="PANTHER" id="PTHR43084:SF1">
    <property type="entry name" value="PERSULFIDE DIOXYGENASE ETHE1, MITOCHONDRIAL"/>
    <property type="match status" value="1"/>
</dbReference>
<accession>A0A0F8XLL8</accession>
<name>A0A0F8XLL8_9ZZZZ</name>
<dbReference type="GO" id="GO:0050313">
    <property type="term" value="F:sulfur dioxygenase activity"/>
    <property type="evidence" value="ECO:0007669"/>
    <property type="project" value="InterPro"/>
</dbReference>
<sequence>CRTILYSTKARIAELRLNLEEAEIVRFDIVAMNESKGNALHVFRALYNLFEFYNRVYSFTDNYEYYKRAVNTHSKLETIAQNHQNDSTMKRLTKMANAELMKHGGIKDRSKSITMFEELLEVYPTSLDIKMQLVELYFEDLGRDPTGEAKRIIDSYLDEIQNLITRYGLKIKYIVNTHYHFDHTLGNKVMAKSTGAKIMQHEASTLDHDITLVDGQKITFGNSELTVFHTPGHSKDSICLVGDGKIFSGDTLFVGNCGRVDLPGGSAKELYHSLFDVLYHLDETLILYPGHNYGTSATSTIGKENPVESVKRKIAEILSGFADAKIIVVTAYTDYKFEKAKASAIFTKPYDFEPFLDTVKKIALGQTQSAIIK</sequence>
<dbReference type="InterPro" id="IPR051682">
    <property type="entry name" value="Mito_Persulfide_Diox"/>
</dbReference>
<evidence type="ECO:0000313" key="3">
    <source>
        <dbReference type="EMBL" id="KKK69957.1"/>
    </source>
</evidence>
<dbReference type="GO" id="GO:0046872">
    <property type="term" value="F:metal ion binding"/>
    <property type="evidence" value="ECO:0007669"/>
    <property type="project" value="UniProtKB-KW"/>
</dbReference>